<feature type="region of interest" description="Disordered" evidence="1">
    <location>
        <begin position="59"/>
        <end position="81"/>
    </location>
</feature>
<accession>A0A224YH47</accession>
<dbReference type="AlphaFoldDB" id="A0A224YH47"/>
<evidence type="ECO:0000313" key="2">
    <source>
        <dbReference type="EMBL" id="MAA13533.1"/>
    </source>
</evidence>
<reference evidence="2" key="1">
    <citation type="journal article" date="2017" name="Parasit. Vectors">
        <title>Sialotranscriptomics of Rhipicephalus zambeziensis reveals intricate expression profiles of secretory proteins and suggests tight temporal transcriptional regulation during blood-feeding.</title>
        <authorList>
            <person name="de Castro M.H."/>
            <person name="de Klerk D."/>
            <person name="Pienaar R."/>
            <person name="Rees D.J.G."/>
            <person name="Mans B.J."/>
        </authorList>
    </citation>
    <scope>NUCLEOTIDE SEQUENCE</scope>
    <source>
        <tissue evidence="2">Salivary glands</tissue>
    </source>
</reference>
<sequence>MFFTIITRVSQEGYCLPCCPRTHLSFDDYCATAWVEQLHFLRVLQMYHLQNFVLKPGHAHGQTCRGKKAHSPPGNDNGQRNALLHSSLSLHELSRQALSEILSRSNQKSCVATVSYAKKLNINPRLTFSSMPSSET</sequence>
<protein>
    <submittedName>
        <fullName evidence="2">Uncharacterized protein</fullName>
    </submittedName>
</protein>
<name>A0A224YH47_9ACAR</name>
<organism evidence="2">
    <name type="scientific">Rhipicephalus zambeziensis</name>
    <dbReference type="NCBI Taxonomy" id="60191"/>
    <lineage>
        <taxon>Eukaryota</taxon>
        <taxon>Metazoa</taxon>
        <taxon>Ecdysozoa</taxon>
        <taxon>Arthropoda</taxon>
        <taxon>Chelicerata</taxon>
        <taxon>Arachnida</taxon>
        <taxon>Acari</taxon>
        <taxon>Parasitiformes</taxon>
        <taxon>Ixodida</taxon>
        <taxon>Ixodoidea</taxon>
        <taxon>Ixodidae</taxon>
        <taxon>Rhipicephalinae</taxon>
        <taxon>Rhipicephalus</taxon>
        <taxon>Rhipicephalus</taxon>
    </lineage>
</organism>
<proteinExistence type="predicted"/>
<dbReference type="EMBL" id="GFPF01002387">
    <property type="protein sequence ID" value="MAA13533.1"/>
    <property type="molecule type" value="Transcribed_RNA"/>
</dbReference>
<evidence type="ECO:0000256" key="1">
    <source>
        <dbReference type="SAM" id="MobiDB-lite"/>
    </source>
</evidence>